<dbReference type="eggNOG" id="COG3734">
    <property type="taxonomic scope" value="Bacteria"/>
</dbReference>
<dbReference type="OrthoDB" id="256574at2"/>
<dbReference type="InterPro" id="IPR007729">
    <property type="entry name" value="DGOK"/>
</dbReference>
<evidence type="ECO:0000313" key="1">
    <source>
        <dbReference type="EMBL" id="KGM49704.1"/>
    </source>
</evidence>
<dbReference type="Proteomes" id="UP000030004">
    <property type="component" value="Unassembled WGS sequence"/>
</dbReference>
<dbReference type="InterPro" id="IPR042257">
    <property type="entry name" value="DGOK_C"/>
</dbReference>
<sequence>MTWTGKIIGDDSAWGDGPGADMALVVGDPAAPGEPLPGKLIPEAPTEGPGGIYLPDLGALRSVDRLALIGFQALNPHWDGIAVVLGDRASLWITLSAGEAIHLQGSATPALIAALGLSDQGVNGLDAAMDSPDRLPMLLHDAPDDATRTGTLIGAEIGAARTLWLGQQAVLIGDGPVSKSYAKGLQDAHVPVTLTDTKRLKREGFKALAKAFAQD</sequence>
<keyword evidence="2" id="KW-1185">Reference proteome</keyword>
<comment type="caution">
    <text evidence="1">The sequence shown here is derived from an EMBL/GenBank/DDBJ whole genome shotgun (WGS) entry which is preliminary data.</text>
</comment>
<dbReference type="Pfam" id="PF05035">
    <property type="entry name" value="DGOK"/>
    <property type="match status" value="1"/>
</dbReference>
<dbReference type="GO" id="GO:0034194">
    <property type="term" value="P:D-galactonate catabolic process"/>
    <property type="evidence" value="ECO:0007669"/>
    <property type="project" value="InterPro"/>
</dbReference>
<accession>A0A0A0EH28</accession>
<reference evidence="1 2" key="1">
    <citation type="journal article" date="2015" name="Antonie Van Leeuwenhoek">
        <title>Pseudooceanicola atlanticus gen. nov. sp. nov., isolated from surface seawater of the Atlantic Ocean and reclassification of Oceanicola batsensis, Oceanicola marinus, Oceanicola nitratireducens, Oceanicola nanhaiensis, Oceanicola antarcticus and Oceanicola flagellatus, as Pseudooceanicola batsensis comb. nov., Pseudooceanicola marinus comb. nov., Pseudooceanicola nitratireducens comb. nov., Pseudooceanicola nanhaiensis comb. nov., Pseudooceanicola antarcticus comb. nov., and Pseudooceanicola flagellatus comb. nov.</title>
        <authorList>
            <person name="Lai Q."/>
            <person name="Li G."/>
            <person name="Liu X."/>
            <person name="Du Y."/>
            <person name="Sun F."/>
            <person name="Shao Z."/>
        </authorList>
    </citation>
    <scope>NUCLEOTIDE SEQUENCE [LARGE SCALE GENOMIC DNA]</scope>
    <source>
        <strain evidence="1 2">22II-s11g</strain>
    </source>
</reference>
<dbReference type="STRING" id="1461694.ATO9_06740"/>
<name>A0A0A0EH28_9RHOB</name>
<evidence type="ECO:0000313" key="2">
    <source>
        <dbReference type="Proteomes" id="UP000030004"/>
    </source>
</evidence>
<dbReference type="AlphaFoldDB" id="A0A0A0EH28"/>
<dbReference type="GO" id="GO:0008671">
    <property type="term" value="F:2-dehydro-3-deoxygalactonokinase activity"/>
    <property type="evidence" value="ECO:0007669"/>
    <property type="project" value="InterPro"/>
</dbReference>
<gene>
    <name evidence="1" type="ORF">ATO9_06740</name>
</gene>
<protein>
    <recommendedName>
        <fullName evidence="3">2-dehydro-3-deoxygalactonokinase</fullName>
    </recommendedName>
</protein>
<evidence type="ECO:0008006" key="3">
    <source>
        <dbReference type="Google" id="ProtNLM"/>
    </source>
</evidence>
<proteinExistence type="predicted"/>
<dbReference type="EMBL" id="AQQX01000002">
    <property type="protein sequence ID" value="KGM49704.1"/>
    <property type="molecule type" value="Genomic_DNA"/>
</dbReference>
<dbReference type="RefSeq" id="WP_043747013.1">
    <property type="nucleotide sequence ID" value="NZ_AQQX01000002.1"/>
</dbReference>
<dbReference type="Gene3D" id="3.30.420.310">
    <property type="entry name" value="2-keto-3-deoxy-galactonokinase, C-terminal domain"/>
    <property type="match status" value="1"/>
</dbReference>
<organism evidence="1 2">
    <name type="scientific">Pseudooceanicola atlanticus</name>
    <dbReference type="NCBI Taxonomy" id="1461694"/>
    <lineage>
        <taxon>Bacteria</taxon>
        <taxon>Pseudomonadati</taxon>
        <taxon>Pseudomonadota</taxon>
        <taxon>Alphaproteobacteria</taxon>
        <taxon>Rhodobacterales</taxon>
        <taxon>Paracoccaceae</taxon>
        <taxon>Pseudooceanicola</taxon>
    </lineage>
</organism>